<feature type="compositionally biased region" description="Gly residues" evidence="1">
    <location>
        <begin position="889"/>
        <end position="912"/>
    </location>
</feature>
<dbReference type="InterPro" id="IPR058055">
    <property type="entry name" value="PA-PLA1"/>
</dbReference>
<proteinExistence type="predicted"/>
<feature type="region of interest" description="Disordered" evidence="1">
    <location>
        <begin position="463"/>
        <end position="484"/>
    </location>
</feature>
<dbReference type="InterPro" id="IPR004177">
    <property type="entry name" value="DDHD_dom"/>
</dbReference>
<dbReference type="GO" id="GO:0004620">
    <property type="term" value="F:phospholipase activity"/>
    <property type="evidence" value="ECO:0007669"/>
    <property type="project" value="TreeGrafter"/>
</dbReference>
<protein>
    <submittedName>
        <fullName evidence="3">Phospholipase</fullName>
    </submittedName>
</protein>
<evidence type="ECO:0000313" key="3">
    <source>
        <dbReference type="EMBL" id="KAK0673464.1"/>
    </source>
</evidence>
<organism evidence="3 4">
    <name type="scientific">Cercophora samala</name>
    <dbReference type="NCBI Taxonomy" id="330535"/>
    <lineage>
        <taxon>Eukaryota</taxon>
        <taxon>Fungi</taxon>
        <taxon>Dikarya</taxon>
        <taxon>Ascomycota</taxon>
        <taxon>Pezizomycotina</taxon>
        <taxon>Sordariomycetes</taxon>
        <taxon>Sordariomycetidae</taxon>
        <taxon>Sordariales</taxon>
        <taxon>Lasiosphaeriaceae</taxon>
        <taxon>Cercophora</taxon>
    </lineage>
</organism>
<accession>A0AA40DE25</accession>
<dbReference type="InterPro" id="IPR029058">
    <property type="entry name" value="AB_hydrolase_fold"/>
</dbReference>
<feature type="compositionally biased region" description="Low complexity" evidence="1">
    <location>
        <begin position="23"/>
        <end position="39"/>
    </location>
</feature>
<dbReference type="SMART" id="SM01127">
    <property type="entry name" value="DDHD"/>
    <property type="match status" value="1"/>
</dbReference>
<comment type="caution">
    <text evidence="3">The sequence shown here is derived from an EMBL/GenBank/DDBJ whole genome shotgun (WGS) entry which is preliminary data.</text>
</comment>
<dbReference type="Proteomes" id="UP001174997">
    <property type="component" value="Unassembled WGS sequence"/>
</dbReference>
<name>A0AA40DE25_9PEZI</name>
<sequence length="1024" mass="110947">MAHTYTASCRLRPLSPPSRSRRSPSSTTTTDDEAPATTPQYFYSSPIPIDDPLSAAIATIPDAASNPASSTTQNLRPFSEGDNLSLERAWLGFSNADSAAQHQKQVRKYRLGKKVDDDEGGDIRKRLEGVVERLARQHVERHKRESLAEGREGFCSSGNVVVLTEGGGGLQEGRVVCCQELEVEVGAELRKEFCGLVRRRVGWLRGERVVEGVMAVVTKLQGGEGGEQRDRKGGGGGGSRPETPVPQMVVGSVPRVPGMSGIGVGEDLLRGVKGDGRERERSGVATPDERGDRGENNNRGGRRGDSVAAAAKTILGATKGVVAPPEEDTAEVLVGIQRLHMVSLPVLQMKPIYWSPVNDIATVVRATWFYRDTMVPLPPLIANQLEAGYRELRPWTETWSDELRSALDVGAVGEEKVTHRLWPEPHSEKQRSAKKDGQNLPPEPPISSDPFCAARCFSGEAAAEGKLEPVHEETDTAMPAPEQRQYSNHHVIYKNAKEAFLLKPSQQPSAYYSRRPVQKIMKGVTVGVPVVRGFDRAAWEKVHEPKKQHAKPQQVRQEHGGNSTEEGACQGCQEEIQKGQVTDLVLIAHGIGQKFAERVESFHFTHAVNAFRRMVNVELETPAIKSVLRPEQNGIMVLPVNWRHLLSFEDGGPTTGNEEDKAAYAPDGFGLKDIEPGTIPAVRSMISDVMFDIPFYMSHHKPKMIAALVGEANRVYRLWCGNNPGFEEKGGRVHLIGHSLGSAMAVEVLSKQPTRVPRPLGPVPDGRFFEFDTTNLFLLGSPAAFFLLLERGGLVPRRGRMKPGAEAADTVARDVVGEVGMFGCIAVDNIYNILAKEDPIAYLLNGTVDPVYAAGLKTAYVPSWKTGFFKGVGDALRGVVGVGGGGGGGGGSSSLEGGGSAGDGGGGGGGGLEQQKKPSMMMRLPSQLELEVHDFTREDIAEKKAFLLNDNGQIDYYLRSGGGPLEIQYLNMLSAHTSYWTNLDLIRFLCIEVGRRPGRKNTLPAMRAVKVKGRFGGVQVGGSG</sequence>
<dbReference type="SUPFAM" id="SSF53474">
    <property type="entry name" value="alpha/beta-Hydrolases"/>
    <property type="match status" value="1"/>
</dbReference>
<feature type="region of interest" description="Disordered" evidence="1">
    <location>
        <begin position="541"/>
        <end position="568"/>
    </location>
</feature>
<feature type="region of interest" description="Disordered" evidence="1">
    <location>
        <begin position="1"/>
        <end position="41"/>
    </location>
</feature>
<dbReference type="Pfam" id="PF02862">
    <property type="entry name" value="DDHD"/>
    <property type="match status" value="2"/>
</dbReference>
<feature type="region of interest" description="Disordered" evidence="1">
    <location>
        <begin position="417"/>
        <end position="445"/>
    </location>
</feature>
<reference evidence="3" key="1">
    <citation type="submission" date="2023-06" db="EMBL/GenBank/DDBJ databases">
        <title>Genome-scale phylogeny and comparative genomics of the fungal order Sordariales.</title>
        <authorList>
            <consortium name="Lawrence Berkeley National Laboratory"/>
            <person name="Hensen N."/>
            <person name="Bonometti L."/>
            <person name="Westerberg I."/>
            <person name="Brannstrom I.O."/>
            <person name="Guillou S."/>
            <person name="Cros-Aarteil S."/>
            <person name="Calhoun S."/>
            <person name="Haridas S."/>
            <person name="Kuo A."/>
            <person name="Mondo S."/>
            <person name="Pangilinan J."/>
            <person name="Riley R."/>
            <person name="Labutti K."/>
            <person name="Andreopoulos B."/>
            <person name="Lipzen A."/>
            <person name="Chen C."/>
            <person name="Yanf M."/>
            <person name="Daum C."/>
            <person name="Ng V."/>
            <person name="Clum A."/>
            <person name="Steindorff A."/>
            <person name="Ohm R."/>
            <person name="Martin F."/>
            <person name="Silar P."/>
            <person name="Natvig D."/>
            <person name="Lalanne C."/>
            <person name="Gautier V."/>
            <person name="Ament-Velasquez S.L."/>
            <person name="Kruys A."/>
            <person name="Hutchinson M.I."/>
            <person name="Powell A.J."/>
            <person name="Barry K."/>
            <person name="Miller A.N."/>
            <person name="Grigoriev I.V."/>
            <person name="Debuchy R."/>
            <person name="Gladieux P."/>
            <person name="Thoren M.H."/>
            <person name="Johannesson H."/>
        </authorList>
    </citation>
    <scope>NUCLEOTIDE SEQUENCE</scope>
    <source>
        <strain evidence="3">CBS 307.81</strain>
    </source>
</reference>
<evidence type="ECO:0000313" key="4">
    <source>
        <dbReference type="Proteomes" id="UP001174997"/>
    </source>
</evidence>
<dbReference type="PANTHER" id="PTHR23509:SF6">
    <property type="entry name" value="PHOSPHOLIPASE C1020.13C-RELATED"/>
    <property type="match status" value="1"/>
</dbReference>
<dbReference type="AlphaFoldDB" id="A0AA40DE25"/>
<feature type="compositionally biased region" description="Basic and acidic residues" evidence="1">
    <location>
        <begin position="417"/>
        <end position="437"/>
    </location>
</feature>
<evidence type="ECO:0000259" key="2">
    <source>
        <dbReference type="PROSITE" id="PS51043"/>
    </source>
</evidence>
<feature type="region of interest" description="Disordered" evidence="1">
    <location>
        <begin position="889"/>
        <end position="918"/>
    </location>
</feature>
<dbReference type="EMBL" id="JAULSY010000006">
    <property type="protein sequence ID" value="KAK0673464.1"/>
    <property type="molecule type" value="Genomic_DNA"/>
</dbReference>
<feature type="compositionally biased region" description="Basic and acidic residues" evidence="1">
    <location>
        <begin position="463"/>
        <end position="474"/>
    </location>
</feature>
<dbReference type="PANTHER" id="PTHR23509">
    <property type="entry name" value="PA-PL1 PHOSPHOLIPASE FAMILY"/>
    <property type="match status" value="1"/>
</dbReference>
<dbReference type="PROSITE" id="PS51043">
    <property type="entry name" value="DDHD"/>
    <property type="match status" value="1"/>
</dbReference>
<feature type="domain" description="DDHD" evidence="2">
    <location>
        <begin position="769"/>
        <end position="995"/>
    </location>
</feature>
<dbReference type="GO" id="GO:0005737">
    <property type="term" value="C:cytoplasm"/>
    <property type="evidence" value="ECO:0007669"/>
    <property type="project" value="TreeGrafter"/>
</dbReference>
<feature type="compositionally biased region" description="Basic and acidic residues" evidence="1">
    <location>
        <begin position="267"/>
        <end position="296"/>
    </location>
</feature>
<keyword evidence="4" id="KW-1185">Reference proteome</keyword>
<evidence type="ECO:0000256" key="1">
    <source>
        <dbReference type="SAM" id="MobiDB-lite"/>
    </source>
</evidence>
<feature type="region of interest" description="Disordered" evidence="1">
    <location>
        <begin position="221"/>
        <end position="305"/>
    </location>
</feature>
<gene>
    <name evidence="3" type="ORF">QBC41DRAFT_352647</name>
</gene>
<dbReference type="GO" id="GO:0046872">
    <property type="term" value="F:metal ion binding"/>
    <property type="evidence" value="ECO:0007669"/>
    <property type="project" value="InterPro"/>
</dbReference>